<organism evidence="1 2">
    <name type="scientific">Acanthoscelides obtectus</name>
    <name type="common">Bean weevil</name>
    <name type="synonym">Bruchus obtectus</name>
    <dbReference type="NCBI Taxonomy" id="200917"/>
    <lineage>
        <taxon>Eukaryota</taxon>
        <taxon>Metazoa</taxon>
        <taxon>Ecdysozoa</taxon>
        <taxon>Arthropoda</taxon>
        <taxon>Hexapoda</taxon>
        <taxon>Insecta</taxon>
        <taxon>Pterygota</taxon>
        <taxon>Neoptera</taxon>
        <taxon>Endopterygota</taxon>
        <taxon>Coleoptera</taxon>
        <taxon>Polyphaga</taxon>
        <taxon>Cucujiformia</taxon>
        <taxon>Chrysomeloidea</taxon>
        <taxon>Chrysomelidae</taxon>
        <taxon>Bruchinae</taxon>
        <taxon>Bruchini</taxon>
        <taxon>Acanthoscelides</taxon>
    </lineage>
</organism>
<protein>
    <submittedName>
        <fullName evidence="1">Uncharacterized protein</fullName>
    </submittedName>
</protein>
<gene>
    <name evidence="1" type="ORF">ACAOBT_LOCUS10779</name>
</gene>
<evidence type="ECO:0000313" key="1">
    <source>
        <dbReference type="EMBL" id="CAH1973864.1"/>
    </source>
</evidence>
<sequence length="140" mass="16165">MSYVNKRQRVFSEGSGTVLVPTRSEARMKRYPSSTDLRAWCDIVEERRQHILEYAAKNKQGICLEKLIPMDVLVNTMVYNKNVELLELERQVQYLEDSLALFKKINLTAKQKVQLDTLLKENNLETNEPADDDNGSNCTI</sequence>
<dbReference type="OrthoDB" id="10255522at2759"/>
<dbReference type="AlphaFoldDB" id="A0A9P0KFV3"/>
<name>A0A9P0KFV3_ACAOB</name>
<accession>A0A9P0KFV3</accession>
<proteinExistence type="predicted"/>
<dbReference type="EMBL" id="CAKOFQ010006815">
    <property type="protein sequence ID" value="CAH1973864.1"/>
    <property type="molecule type" value="Genomic_DNA"/>
</dbReference>
<evidence type="ECO:0000313" key="2">
    <source>
        <dbReference type="Proteomes" id="UP001152888"/>
    </source>
</evidence>
<dbReference type="Proteomes" id="UP001152888">
    <property type="component" value="Unassembled WGS sequence"/>
</dbReference>
<comment type="caution">
    <text evidence="1">The sequence shown here is derived from an EMBL/GenBank/DDBJ whole genome shotgun (WGS) entry which is preliminary data.</text>
</comment>
<keyword evidence="2" id="KW-1185">Reference proteome</keyword>
<reference evidence="1" key="1">
    <citation type="submission" date="2022-03" db="EMBL/GenBank/DDBJ databases">
        <authorList>
            <person name="Sayadi A."/>
        </authorList>
    </citation>
    <scope>NUCLEOTIDE SEQUENCE</scope>
</reference>